<sequence length="214" mass="23211">MEPPDRPYAPPLLPDPPSGPPRRRQGRQASAAAGADLPPAPCGLRIPHSVARGGFTVPLVPIRQAIQNPHPAVGGGASMSTPALRKARTSKKASGAGAAQLPHAAVQVHMAQRAPASAQPVAGDIDMDDAHHVLEEMPPRSTKITCHGTRLCQQKILEIWGLRERLSRGQSHIKRKFGGWRKRQQQLEFGLGKPLPRIVVFRHYMKLLAIMGMH</sequence>
<evidence type="ECO:0000313" key="2">
    <source>
        <dbReference type="EMBL" id="CAL4924670.1"/>
    </source>
</evidence>
<dbReference type="EMBL" id="OZ075124">
    <property type="protein sequence ID" value="CAL4924670.1"/>
    <property type="molecule type" value="Genomic_DNA"/>
</dbReference>
<reference evidence="2" key="1">
    <citation type="submission" date="2024-10" db="EMBL/GenBank/DDBJ databases">
        <authorList>
            <person name="Ryan C."/>
        </authorList>
    </citation>
    <scope>NUCLEOTIDE SEQUENCE [LARGE SCALE GENOMIC DNA]</scope>
</reference>
<dbReference type="AlphaFoldDB" id="A0ABC8XCI2"/>
<name>A0ABC8XCI2_9POAL</name>
<accession>A0ABC8XCI2</accession>
<gene>
    <name evidence="2" type="ORF">URODEC1_LOCUS22929</name>
</gene>
<keyword evidence="3" id="KW-1185">Reference proteome</keyword>
<evidence type="ECO:0000256" key="1">
    <source>
        <dbReference type="SAM" id="MobiDB-lite"/>
    </source>
</evidence>
<feature type="compositionally biased region" description="Low complexity" evidence="1">
    <location>
        <begin position="27"/>
        <end position="37"/>
    </location>
</feature>
<organism evidence="2 3">
    <name type="scientific">Urochloa decumbens</name>
    <dbReference type="NCBI Taxonomy" id="240449"/>
    <lineage>
        <taxon>Eukaryota</taxon>
        <taxon>Viridiplantae</taxon>
        <taxon>Streptophyta</taxon>
        <taxon>Embryophyta</taxon>
        <taxon>Tracheophyta</taxon>
        <taxon>Spermatophyta</taxon>
        <taxon>Magnoliopsida</taxon>
        <taxon>Liliopsida</taxon>
        <taxon>Poales</taxon>
        <taxon>Poaceae</taxon>
        <taxon>PACMAD clade</taxon>
        <taxon>Panicoideae</taxon>
        <taxon>Panicodae</taxon>
        <taxon>Paniceae</taxon>
        <taxon>Melinidinae</taxon>
        <taxon>Urochloa</taxon>
    </lineage>
</organism>
<dbReference type="Proteomes" id="UP001497457">
    <property type="component" value="Chromosome 14rd"/>
</dbReference>
<feature type="compositionally biased region" description="Pro residues" evidence="1">
    <location>
        <begin position="1"/>
        <end position="20"/>
    </location>
</feature>
<evidence type="ECO:0000313" key="3">
    <source>
        <dbReference type="Proteomes" id="UP001497457"/>
    </source>
</evidence>
<protein>
    <submittedName>
        <fullName evidence="2">Uncharacterized protein</fullName>
    </submittedName>
</protein>
<proteinExistence type="predicted"/>
<feature type="region of interest" description="Disordered" evidence="1">
    <location>
        <begin position="1"/>
        <end position="41"/>
    </location>
</feature>